<sequence>MMKAYLLFLLMPLISSPVLSQTTHLTQKSQFLGTQTQNTHNNSFSSAYYDSCTTLLDYFPTMFSQQSGIWQNTALYTDGVSAWDNFEADHACIVVRRLESKEGKKGAQTMGGATTTAMVASNTVIETTQTMASASLKSGTQTVAMSAPRTGSVTSLETTIASGGSRVGVFESCHLGLASFDTLQSIWVRVFLVSSSPGTLYLPLNTLTALIHCSSLQMVASLQSLPVELRLQIWDHYVRTSDLSIHQPRTFRRGMQRHLLAILQTCHTYRLEALPILTLDKFDFYCASTESLLDLLSNMSPMQLSLIRHLTVRDVPFEIHGDFFFWHDCFPLCPGLQLDTLTILDGGPSIHRQAPAVYFDIEQQVRAGCGWKQLRYLLNNTETMTFDHVWLGFSNFSRDPQPSTWSSIIQQRDNDLTGANVEIFVAKKEYAGLKRVVLDPGNREVFDNNAPEWNRPRQRLQTREMMVVLQRGKDAYIVEDGSGLKSSVSELFENMSWDMIKEEARRWRAVRGLESPSTEVDNFWWN</sequence>
<dbReference type="AlphaFoldDB" id="A0A4Z1NR66"/>
<evidence type="ECO:0000256" key="1">
    <source>
        <dbReference type="SAM" id="SignalP"/>
    </source>
</evidence>
<dbReference type="EMBL" id="SNSC02000020">
    <property type="protein sequence ID" value="TID15567.1"/>
    <property type="molecule type" value="Genomic_DNA"/>
</dbReference>
<reference evidence="2 3" key="1">
    <citation type="submission" date="2019-04" db="EMBL/GenBank/DDBJ databases">
        <title>High contiguity whole genome sequence and gene annotation resource for two Venturia nashicola isolates.</title>
        <authorList>
            <person name="Prokchorchik M."/>
            <person name="Won K."/>
            <person name="Lee Y."/>
            <person name="Choi E.D."/>
            <person name="Segonzac C."/>
            <person name="Sohn K.H."/>
        </authorList>
    </citation>
    <scope>NUCLEOTIDE SEQUENCE [LARGE SCALE GENOMIC DNA]</scope>
    <source>
        <strain evidence="2 3">PRI2</strain>
    </source>
</reference>
<feature type="signal peptide" evidence="1">
    <location>
        <begin position="1"/>
        <end position="20"/>
    </location>
</feature>
<name>A0A4Z1NR66_9PEZI</name>
<feature type="chain" id="PRO_5021207836" description="F-box domain-containing protein" evidence="1">
    <location>
        <begin position="21"/>
        <end position="526"/>
    </location>
</feature>
<gene>
    <name evidence="2" type="ORF">E6O75_ATG07895</name>
</gene>
<protein>
    <recommendedName>
        <fullName evidence="4">F-box domain-containing protein</fullName>
    </recommendedName>
</protein>
<organism evidence="2 3">
    <name type="scientific">Venturia nashicola</name>
    <dbReference type="NCBI Taxonomy" id="86259"/>
    <lineage>
        <taxon>Eukaryota</taxon>
        <taxon>Fungi</taxon>
        <taxon>Dikarya</taxon>
        <taxon>Ascomycota</taxon>
        <taxon>Pezizomycotina</taxon>
        <taxon>Dothideomycetes</taxon>
        <taxon>Pleosporomycetidae</taxon>
        <taxon>Venturiales</taxon>
        <taxon>Venturiaceae</taxon>
        <taxon>Venturia</taxon>
    </lineage>
</organism>
<accession>A0A4Z1NR66</accession>
<evidence type="ECO:0000313" key="3">
    <source>
        <dbReference type="Proteomes" id="UP000298493"/>
    </source>
</evidence>
<dbReference type="Proteomes" id="UP000298493">
    <property type="component" value="Unassembled WGS sequence"/>
</dbReference>
<proteinExistence type="predicted"/>
<comment type="caution">
    <text evidence="2">The sequence shown here is derived from an EMBL/GenBank/DDBJ whole genome shotgun (WGS) entry which is preliminary data.</text>
</comment>
<evidence type="ECO:0008006" key="4">
    <source>
        <dbReference type="Google" id="ProtNLM"/>
    </source>
</evidence>
<keyword evidence="1" id="KW-0732">Signal</keyword>
<evidence type="ECO:0000313" key="2">
    <source>
        <dbReference type="EMBL" id="TID15567.1"/>
    </source>
</evidence>
<keyword evidence="3" id="KW-1185">Reference proteome</keyword>